<sequence length="592" mass="65927">MAFIQALSPDLLLQIVSHLRSEDHLAPSPEDLLTVSALARVCRRFSEPALDMLWGHLPSIVPLIFTMPRDLWVIEPREEKGGCRTLVKFTRPLLSRDYARFLGYACRVKALHDTSHWRGIALDESAWTALEQFRPTPHLLPRLRSLSLTVNCSVALVPIHILISSVLKQLTVYVRRSSGRGAHLRRGLRRLFEKLHVTNPPIRHISLEFNHCSRPKYQTLLTALLCLKSLTTVQTSYTPVGASTLAILSHLPHLRDLQVRVLGSGQHTVDAFARMRSTRPFRSLAKVSYTVDDMAVVHCLLRSAASRSLTYIDICMLADVSPEDAQEFMSIVALHHSGLEHLQLRLRDPMPRDPNDPHEVAPDQETLPSDILGPLLALPQLSTVNMASCPIVVNDSLVARMAIAWPDISTLELCSSFHGFDDLGVRPPAHVRLAGLVPLFEGCKKLQRLGLPLDTTMTTAPDSADSTGCDTSARPSACPTIPRLADLCVGWSKIEEADVAPVASFLSDHLPLLSKVTDGWESAFVYEVVADEHTEGAWTYEMRWRQVAALVRGLSLVRQQERNWARRMREVLPVPAAAPAMEDPQGMDEYLP</sequence>
<dbReference type="AlphaFoldDB" id="A0A371DLI9"/>
<proteinExistence type="predicted"/>
<name>A0A371DLI9_9APHY</name>
<dbReference type="Gene3D" id="3.80.10.10">
    <property type="entry name" value="Ribonuclease Inhibitor"/>
    <property type="match status" value="1"/>
</dbReference>
<keyword evidence="2" id="KW-1185">Reference proteome</keyword>
<protein>
    <recommendedName>
        <fullName evidence="3">F-box domain-containing protein</fullName>
    </recommendedName>
</protein>
<organism evidence="1 2">
    <name type="scientific">Lentinus brumalis</name>
    <dbReference type="NCBI Taxonomy" id="2498619"/>
    <lineage>
        <taxon>Eukaryota</taxon>
        <taxon>Fungi</taxon>
        <taxon>Dikarya</taxon>
        <taxon>Basidiomycota</taxon>
        <taxon>Agaricomycotina</taxon>
        <taxon>Agaricomycetes</taxon>
        <taxon>Polyporales</taxon>
        <taxon>Polyporaceae</taxon>
        <taxon>Lentinus</taxon>
    </lineage>
</organism>
<dbReference type="Proteomes" id="UP000256964">
    <property type="component" value="Unassembled WGS sequence"/>
</dbReference>
<evidence type="ECO:0008006" key="3">
    <source>
        <dbReference type="Google" id="ProtNLM"/>
    </source>
</evidence>
<accession>A0A371DLI9</accession>
<dbReference type="OrthoDB" id="2746154at2759"/>
<evidence type="ECO:0000313" key="2">
    <source>
        <dbReference type="Proteomes" id="UP000256964"/>
    </source>
</evidence>
<evidence type="ECO:0000313" key="1">
    <source>
        <dbReference type="EMBL" id="RDX53401.1"/>
    </source>
</evidence>
<reference evidence="1 2" key="1">
    <citation type="journal article" date="2018" name="Biotechnol. Biofuels">
        <title>Integrative visual omics of the white-rot fungus Polyporus brumalis exposes the biotechnological potential of its oxidative enzymes for delignifying raw plant biomass.</title>
        <authorList>
            <person name="Miyauchi S."/>
            <person name="Rancon A."/>
            <person name="Drula E."/>
            <person name="Hage H."/>
            <person name="Chaduli D."/>
            <person name="Favel A."/>
            <person name="Grisel S."/>
            <person name="Henrissat B."/>
            <person name="Herpoel-Gimbert I."/>
            <person name="Ruiz-Duenas F.J."/>
            <person name="Chevret D."/>
            <person name="Hainaut M."/>
            <person name="Lin J."/>
            <person name="Wang M."/>
            <person name="Pangilinan J."/>
            <person name="Lipzen A."/>
            <person name="Lesage-Meessen L."/>
            <person name="Navarro D."/>
            <person name="Riley R."/>
            <person name="Grigoriev I.V."/>
            <person name="Zhou S."/>
            <person name="Raouche S."/>
            <person name="Rosso M.N."/>
        </authorList>
    </citation>
    <scope>NUCLEOTIDE SEQUENCE [LARGE SCALE GENOMIC DNA]</scope>
    <source>
        <strain evidence="1 2">BRFM 1820</strain>
    </source>
</reference>
<dbReference type="EMBL" id="KZ857387">
    <property type="protein sequence ID" value="RDX53401.1"/>
    <property type="molecule type" value="Genomic_DNA"/>
</dbReference>
<gene>
    <name evidence="1" type="ORF">OH76DRAFT_1553509</name>
</gene>
<dbReference type="SUPFAM" id="SSF52047">
    <property type="entry name" value="RNI-like"/>
    <property type="match status" value="1"/>
</dbReference>
<dbReference type="InterPro" id="IPR032675">
    <property type="entry name" value="LRR_dom_sf"/>
</dbReference>
<dbReference type="STRING" id="139420.A0A371DLI9"/>